<protein>
    <submittedName>
        <fullName evidence="2">SGNH domain-containing protein</fullName>
    </submittedName>
</protein>
<evidence type="ECO:0000313" key="1">
    <source>
        <dbReference type="Proteomes" id="UP000887580"/>
    </source>
</evidence>
<name>A0AC35GS02_9BILA</name>
<evidence type="ECO:0000313" key="2">
    <source>
        <dbReference type="WBParaSite" id="PS1159_v2.g8125.t1"/>
    </source>
</evidence>
<dbReference type="Proteomes" id="UP000887580">
    <property type="component" value="Unplaced"/>
</dbReference>
<proteinExistence type="predicted"/>
<reference evidence="2" key="1">
    <citation type="submission" date="2022-11" db="UniProtKB">
        <authorList>
            <consortium name="WormBaseParasite"/>
        </authorList>
    </citation>
    <scope>IDENTIFICATION</scope>
</reference>
<organism evidence="1 2">
    <name type="scientific">Panagrolaimus sp. PS1159</name>
    <dbReference type="NCBI Taxonomy" id="55785"/>
    <lineage>
        <taxon>Eukaryota</taxon>
        <taxon>Metazoa</taxon>
        <taxon>Ecdysozoa</taxon>
        <taxon>Nematoda</taxon>
        <taxon>Chromadorea</taxon>
        <taxon>Rhabditida</taxon>
        <taxon>Tylenchina</taxon>
        <taxon>Panagrolaimomorpha</taxon>
        <taxon>Panagrolaimoidea</taxon>
        <taxon>Panagrolaimidae</taxon>
        <taxon>Panagrolaimus</taxon>
    </lineage>
</organism>
<dbReference type="WBParaSite" id="PS1159_v2.g8125.t1">
    <property type="protein sequence ID" value="PS1159_v2.g8125.t1"/>
    <property type="gene ID" value="PS1159_v2.g8125"/>
</dbReference>
<accession>A0AC35GS02</accession>
<sequence>MVSTSFDLIQRNEKEADSCKSFYYKNSCAVNPIIEKYLTWRPKADFMDVYCSLKLNPKSNKTILITGNSFVYFQIYGILEAIKKSKTQFLEVFVVEHPQCNILVGYLNDLYRECSGIEKSHDRLFEQLKPDVIIHSARMDLYVTSAVSPKISFKDDEYYYEIKRQILHIASFTRRLIIIEPHPPFTSSTQHYGIPAKEFHRKHNPSWNRVKEAVKHCKNCVIVQTQNIMCPNGICPMVDPITRLSLFCDKSHVTPRQSLKFVLGIIKALNGIT</sequence>